<organism evidence="3 4">
    <name type="scientific">Bradyrhizobium erythrophlei</name>
    <dbReference type="NCBI Taxonomy" id="1437360"/>
    <lineage>
        <taxon>Bacteria</taxon>
        <taxon>Pseudomonadati</taxon>
        <taxon>Pseudomonadota</taxon>
        <taxon>Alphaproteobacteria</taxon>
        <taxon>Hyphomicrobiales</taxon>
        <taxon>Nitrobacteraceae</taxon>
        <taxon>Bradyrhizobium</taxon>
    </lineage>
</organism>
<feature type="region of interest" description="Disordered" evidence="1">
    <location>
        <begin position="88"/>
        <end position="124"/>
    </location>
</feature>
<protein>
    <submittedName>
        <fullName evidence="3">Uncharacterized protein</fullName>
    </submittedName>
</protein>
<accession>A0A1M5XFA2</accession>
<keyword evidence="2" id="KW-0732">Signal</keyword>
<feature type="signal peptide" evidence="2">
    <location>
        <begin position="1"/>
        <end position="23"/>
    </location>
</feature>
<evidence type="ECO:0000256" key="1">
    <source>
        <dbReference type="SAM" id="MobiDB-lite"/>
    </source>
</evidence>
<feature type="compositionally biased region" description="Low complexity" evidence="1">
    <location>
        <begin position="88"/>
        <end position="98"/>
    </location>
</feature>
<name>A0A1M5XFA2_9BRAD</name>
<gene>
    <name evidence="3" type="ORF">SAMN05443248_7295</name>
</gene>
<dbReference type="EMBL" id="LT670817">
    <property type="protein sequence ID" value="SHH98517.1"/>
    <property type="molecule type" value="Genomic_DNA"/>
</dbReference>
<evidence type="ECO:0000256" key="2">
    <source>
        <dbReference type="SAM" id="SignalP"/>
    </source>
</evidence>
<dbReference type="Proteomes" id="UP000189796">
    <property type="component" value="Chromosome I"/>
</dbReference>
<proteinExistence type="predicted"/>
<feature type="chain" id="PRO_5012951682" evidence="2">
    <location>
        <begin position="24"/>
        <end position="224"/>
    </location>
</feature>
<evidence type="ECO:0000313" key="4">
    <source>
        <dbReference type="Proteomes" id="UP000189796"/>
    </source>
</evidence>
<dbReference type="AlphaFoldDB" id="A0A1M5XFA2"/>
<reference evidence="3 4" key="1">
    <citation type="submission" date="2016-11" db="EMBL/GenBank/DDBJ databases">
        <authorList>
            <person name="Jaros S."/>
            <person name="Januszkiewicz K."/>
            <person name="Wedrychowicz H."/>
        </authorList>
    </citation>
    <scope>NUCLEOTIDE SEQUENCE [LARGE SCALE GENOMIC DNA]</scope>
    <source>
        <strain evidence="3 4">GAS138</strain>
    </source>
</reference>
<evidence type="ECO:0000313" key="3">
    <source>
        <dbReference type="EMBL" id="SHH98517.1"/>
    </source>
</evidence>
<sequence length="224" mass="23128">MGKICWNVTASIGLIVFSQTASATLDGRVATVAGNSAYRNLSQLDDPSSSAGSVAGFVRDYSLILNSSGDRSDLDRASLGLLAQAVGPAAPGATTPPADSKGPQDQSPPAAASPPNPTSTTEIVKPAKTVPGCALKYMAAEVAGKLKGLKWKEFRQQECGASATQAVFPSTIAPKYAGEPLDKARTHTCADQFTANKATNANGGLKWIEMSGGYYSECVSRLKG</sequence>